<evidence type="ECO:0000259" key="3">
    <source>
        <dbReference type="Pfam" id="PF01575"/>
    </source>
</evidence>
<dbReference type="Pfam" id="PF01575">
    <property type="entry name" value="MaoC_dehydratas"/>
    <property type="match status" value="1"/>
</dbReference>
<keyword evidence="5" id="KW-1185">Reference proteome</keyword>
<dbReference type="Gene3D" id="3.10.129.10">
    <property type="entry name" value="Hotdog Thioesterase"/>
    <property type="match status" value="1"/>
</dbReference>
<feature type="chain" id="PRO_5046761498" evidence="2">
    <location>
        <begin position="20"/>
        <end position="311"/>
    </location>
</feature>
<evidence type="ECO:0000313" key="5">
    <source>
        <dbReference type="Proteomes" id="UP001316184"/>
    </source>
</evidence>
<dbReference type="SUPFAM" id="SSF54637">
    <property type="entry name" value="Thioesterase/thiol ester dehydrase-isomerase"/>
    <property type="match status" value="2"/>
</dbReference>
<comment type="similarity">
    <text evidence="1">Belongs to the enoyl-CoA hydratase/isomerase family.</text>
</comment>
<sequence>MTTRVFTSAPATLPLMLKAALPAIPVAGGLPGIKHATGTTPDLVLERHGVTTDRRHLDAYNEVCGFPRGDVLPTTYPHMAAFALHMTLMTDTSFPFAPMGLVHLRNTITQHRPIRVDESFDVSVHAADLRPHAKGSLIDIVTVATIPSTGSGGGSTGSGGGSTGSGGSEVVWEETMTLFCRHKGGSAETTPAPLAGVEAPAGVVHWKLAGDLGRRYAAVSGDRNPIHLYPLTAKAFGFPTNIAHGMWTLARSLAAVQNKLPESFTNVAEFRKPILLPSTVVFGSSTDGDVLTFGVKGTKKPVTHLVGQVRV</sequence>
<dbReference type="InterPro" id="IPR029069">
    <property type="entry name" value="HotDog_dom_sf"/>
</dbReference>
<feature type="signal peptide" evidence="2">
    <location>
        <begin position="1"/>
        <end position="19"/>
    </location>
</feature>
<evidence type="ECO:0000313" key="4">
    <source>
        <dbReference type="EMBL" id="UUP15296.1"/>
    </source>
</evidence>
<evidence type="ECO:0000256" key="1">
    <source>
        <dbReference type="ARBA" id="ARBA00005254"/>
    </source>
</evidence>
<dbReference type="PANTHER" id="PTHR43841:SF1">
    <property type="entry name" value="3-HYDROXYACYL-THIOESTER DEHYDRATASE X"/>
    <property type="match status" value="1"/>
</dbReference>
<gene>
    <name evidence="4" type="ORF">NQV15_08290</name>
</gene>
<dbReference type="Proteomes" id="UP001316184">
    <property type="component" value="Chromosome"/>
</dbReference>
<keyword evidence="2" id="KW-0732">Signal</keyword>
<protein>
    <submittedName>
        <fullName evidence="4">MaoC/PaaZ C-terminal domain-containing protein</fullName>
    </submittedName>
</protein>
<organism evidence="4 5">
    <name type="scientific">Aeromicrobium wangtongii</name>
    <dbReference type="NCBI Taxonomy" id="2969247"/>
    <lineage>
        <taxon>Bacteria</taxon>
        <taxon>Bacillati</taxon>
        <taxon>Actinomycetota</taxon>
        <taxon>Actinomycetes</taxon>
        <taxon>Propionibacteriales</taxon>
        <taxon>Nocardioidaceae</taxon>
        <taxon>Aeromicrobium</taxon>
    </lineage>
</organism>
<dbReference type="EMBL" id="CP102173">
    <property type="protein sequence ID" value="UUP15296.1"/>
    <property type="molecule type" value="Genomic_DNA"/>
</dbReference>
<proteinExistence type="inferred from homology"/>
<accession>A0ABY5MHC7</accession>
<evidence type="ECO:0000256" key="2">
    <source>
        <dbReference type="SAM" id="SignalP"/>
    </source>
</evidence>
<feature type="domain" description="MaoC-like" evidence="3">
    <location>
        <begin position="214"/>
        <end position="288"/>
    </location>
</feature>
<dbReference type="RefSeq" id="WP_232399351.1">
    <property type="nucleotide sequence ID" value="NZ_CP102173.1"/>
</dbReference>
<dbReference type="InterPro" id="IPR002539">
    <property type="entry name" value="MaoC-like_dom"/>
</dbReference>
<reference evidence="4 5" key="1">
    <citation type="submission" date="2022-08" db="EMBL/GenBank/DDBJ databases">
        <title>novel species in genus Aeromicrobium.</title>
        <authorList>
            <person name="Ye L."/>
        </authorList>
    </citation>
    <scope>NUCLEOTIDE SEQUENCE [LARGE SCALE GENOMIC DNA]</scope>
    <source>
        <strain evidence="5">zg-Y1379</strain>
    </source>
</reference>
<dbReference type="PANTHER" id="PTHR43841">
    <property type="entry name" value="3-HYDROXYACYL-THIOESTER DEHYDRATASE HTDX-RELATED"/>
    <property type="match status" value="1"/>
</dbReference>
<name>A0ABY5MHC7_9ACTN</name>